<keyword evidence="1" id="KW-0732">Signal</keyword>
<keyword evidence="3" id="KW-1185">Reference proteome</keyword>
<evidence type="ECO:0000256" key="1">
    <source>
        <dbReference type="SAM" id="SignalP"/>
    </source>
</evidence>
<dbReference type="AlphaFoldDB" id="A0A3B3IP18"/>
<feature type="signal peptide" evidence="1">
    <location>
        <begin position="1"/>
        <end position="22"/>
    </location>
</feature>
<dbReference type="Proteomes" id="UP000001038">
    <property type="component" value="Chromosome 1"/>
</dbReference>
<sequence>MLIFSCFPVLCSYLCFFLSISALQRKKKEMDFYFDDLPSTSQSTPKKAQDDTQMVRCENDLTKRSGVKDLFLRLPAAGDALSFHQSLGIEDISRRAQETVEDINHSRTNDQKVMDDFQEKLAEKVTETCRQMKEHMYTVYEENSDEMQVKLQELSKVLESCSKLNRELLEAAQALAFLREGLAMKRRGTE</sequence>
<dbReference type="Bgee" id="ENSORLG00000030137">
    <property type="expression patterns" value="Expressed in testis and 7 other cell types or tissues"/>
</dbReference>
<reference evidence="2" key="3">
    <citation type="submission" date="2025-09" db="UniProtKB">
        <authorList>
            <consortium name="Ensembl"/>
        </authorList>
    </citation>
    <scope>IDENTIFICATION</scope>
    <source>
        <strain evidence="2">Hd-rR</strain>
    </source>
</reference>
<reference evidence="2" key="2">
    <citation type="submission" date="2025-08" db="UniProtKB">
        <authorList>
            <consortium name="Ensembl"/>
        </authorList>
    </citation>
    <scope>IDENTIFICATION</scope>
    <source>
        <strain evidence="2">Hd-rR</strain>
    </source>
</reference>
<name>A0A3B3IP18_ORYLA</name>
<protein>
    <recommendedName>
        <fullName evidence="4">Synaptonemal complex central element protein 2</fullName>
    </recommendedName>
</protein>
<dbReference type="PANTHER" id="PTHR28398">
    <property type="entry name" value="SYNAPTONEMAL COMPLEX CENTRAL ELEMENT PROTEIN 2"/>
    <property type="match status" value="1"/>
</dbReference>
<feature type="chain" id="PRO_5017355928" description="Synaptonemal complex central element protein 2" evidence="1">
    <location>
        <begin position="23"/>
        <end position="190"/>
    </location>
</feature>
<evidence type="ECO:0000313" key="2">
    <source>
        <dbReference type="Ensembl" id="ENSORLP00000045634.1"/>
    </source>
</evidence>
<accession>A0A3B3IP18</accession>
<proteinExistence type="predicted"/>
<dbReference type="PANTHER" id="PTHR28398:SF1">
    <property type="entry name" value="SYNAPTONEMAL COMPLEX CENTRAL ELEMENT PROTEIN 2"/>
    <property type="match status" value="1"/>
</dbReference>
<organism evidence="2 3">
    <name type="scientific">Oryzias latipes</name>
    <name type="common">Japanese rice fish</name>
    <name type="synonym">Japanese killifish</name>
    <dbReference type="NCBI Taxonomy" id="8090"/>
    <lineage>
        <taxon>Eukaryota</taxon>
        <taxon>Metazoa</taxon>
        <taxon>Chordata</taxon>
        <taxon>Craniata</taxon>
        <taxon>Vertebrata</taxon>
        <taxon>Euteleostomi</taxon>
        <taxon>Actinopterygii</taxon>
        <taxon>Neopterygii</taxon>
        <taxon>Teleostei</taxon>
        <taxon>Neoteleostei</taxon>
        <taxon>Acanthomorphata</taxon>
        <taxon>Ovalentaria</taxon>
        <taxon>Atherinomorphae</taxon>
        <taxon>Beloniformes</taxon>
        <taxon>Adrianichthyidae</taxon>
        <taxon>Oryziinae</taxon>
        <taxon>Oryzias</taxon>
    </lineage>
</organism>
<dbReference type="STRING" id="8090.ENSORLP00000045634"/>
<dbReference type="GO" id="GO:0000801">
    <property type="term" value="C:central element"/>
    <property type="evidence" value="ECO:0000318"/>
    <property type="project" value="GO_Central"/>
</dbReference>
<dbReference type="FunCoup" id="A0A3B3IP18">
    <property type="interactions" value="3"/>
</dbReference>
<dbReference type="GO" id="GO:0007130">
    <property type="term" value="P:synaptonemal complex assembly"/>
    <property type="evidence" value="ECO:0007669"/>
    <property type="project" value="InterPro"/>
</dbReference>
<dbReference type="InParanoid" id="A0A3B3IP18"/>
<dbReference type="GeneTree" id="ENSGT00940000168682"/>
<gene>
    <name evidence="2" type="primary">LOC101157349</name>
</gene>
<dbReference type="InterPro" id="IPR034609">
    <property type="entry name" value="Syce2"/>
</dbReference>
<dbReference type="Ensembl" id="ENSORLT00000039176.1">
    <property type="protein sequence ID" value="ENSORLP00000045634.1"/>
    <property type="gene ID" value="ENSORLG00000030137.1"/>
</dbReference>
<evidence type="ECO:0000313" key="3">
    <source>
        <dbReference type="Proteomes" id="UP000001038"/>
    </source>
</evidence>
<evidence type="ECO:0008006" key="4">
    <source>
        <dbReference type="Google" id="ProtNLM"/>
    </source>
</evidence>
<reference evidence="2 3" key="1">
    <citation type="journal article" date="2007" name="Nature">
        <title>The medaka draft genome and insights into vertebrate genome evolution.</title>
        <authorList>
            <person name="Kasahara M."/>
            <person name="Naruse K."/>
            <person name="Sasaki S."/>
            <person name="Nakatani Y."/>
            <person name="Qu W."/>
            <person name="Ahsan B."/>
            <person name="Yamada T."/>
            <person name="Nagayasu Y."/>
            <person name="Doi K."/>
            <person name="Kasai Y."/>
            <person name="Jindo T."/>
            <person name="Kobayashi D."/>
            <person name="Shimada A."/>
            <person name="Toyoda A."/>
            <person name="Kuroki Y."/>
            <person name="Fujiyama A."/>
            <person name="Sasaki T."/>
            <person name="Shimizu A."/>
            <person name="Asakawa S."/>
            <person name="Shimizu N."/>
            <person name="Hashimoto S."/>
            <person name="Yang J."/>
            <person name="Lee Y."/>
            <person name="Matsushima K."/>
            <person name="Sugano S."/>
            <person name="Sakaizumi M."/>
            <person name="Narita T."/>
            <person name="Ohishi K."/>
            <person name="Haga S."/>
            <person name="Ohta F."/>
            <person name="Nomoto H."/>
            <person name="Nogata K."/>
            <person name="Morishita T."/>
            <person name="Endo T."/>
            <person name="Shin-I T."/>
            <person name="Takeda H."/>
            <person name="Morishita S."/>
            <person name="Kohara Y."/>
        </authorList>
    </citation>
    <scope>NUCLEOTIDE SEQUENCE [LARGE SCALE GENOMIC DNA]</scope>
    <source>
        <strain evidence="2 3">Hd-rR</strain>
    </source>
</reference>